<dbReference type="Proteomes" id="UP001054837">
    <property type="component" value="Unassembled WGS sequence"/>
</dbReference>
<comment type="caution">
    <text evidence="1">The sequence shown here is derived from an EMBL/GenBank/DDBJ whole genome shotgun (WGS) entry which is preliminary data.</text>
</comment>
<evidence type="ECO:0000313" key="2">
    <source>
        <dbReference type="Proteomes" id="UP001054837"/>
    </source>
</evidence>
<organism evidence="1 2">
    <name type="scientific">Caerostris darwini</name>
    <dbReference type="NCBI Taxonomy" id="1538125"/>
    <lineage>
        <taxon>Eukaryota</taxon>
        <taxon>Metazoa</taxon>
        <taxon>Ecdysozoa</taxon>
        <taxon>Arthropoda</taxon>
        <taxon>Chelicerata</taxon>
        <taxon>Arachnida</taxon>
        <taxon>Araneae</taxon>
        <taxon>Araneomorphae</taxon>
        <taxon>Entelegynae</taxon>
        <taxon>Araneoidea</taxon>
        <taxon>Araneidae</taxon>
        <taxon>Caerostris</taxon>
    </lineage>
</organism>
<keyword evidence="2" id="KW-1185">Reference proteome</keyword>
<name>A0AAV4TEQ9_9ARAC</name>
<reference evidence="1 2" key="1">
    <citation type="submission" date="2021-06" db="EMBL/GenBank/DDBJ databases">
        <title>Caerostris darwini draft genome.</title>
        <authorList>
            <person name="Kono N."/>
            <person name="Arakawa K."/>
        </authorList>
    </citation>
    <scope>NUCLEOTIDE SEQUENCE [LARGE SCALE GENOMIC DNA]</scope>
</reference>
<dbReference type="AlphaFoldDB" id="A0AAV4TEQ9"/>
<proteinExistence type="predicted"/>
<evidence type="ECO:0000313" key="1">
    <source>
        <dbReference type="EMBL" id="GIY43250.1"/>
    </source>
</evidence>
<sequence>MTGNKALGLRALQSSDEDDACIKHCRGKDLMIDIQRLSFITSDDYEDIRLTPTTNKISPSCLWGFGELNTTIFAIVAHAS</sequence>
<gene>
    <name evidence="1" type="ORF">CDAR_257531</name>
</gene>
<dbReference type="EMBL" id="BPLQ01009319">
    <property type="protein sequence ID" value="GIY43250.1"/>
    <property type="molecule type" value="Genomic_DNA"/>
</dbReference>
<accession>A0AAV4TEQ9</accession>
<protein>
    <submittedName>
        <fullName evidence="1">Uncharacterized protein</fullName>
    </submittedName>
</protein>